<reference evidence="3" key="4">
    <citation type="submission" date="2023-02" db="EMBL/GenBank/DDBJ databases">
        <authorList>
            <person name="Huang Y."/>
            <person name="Zhang Y."/>
            <person name="Zhang T."/>
            <person name="Wang J."/>
        </authorList>
    </citation>
    <scope>NUCLEOTIDE SEQUENCE</scope>
    <source>
        <strain evidence="3">KJ-1</strain>
    </source>
</reference>
<evidence type="ECO:0000313" key="2">
    <source>
        <dbReference type="EMBL" id="ENX23020.1"/>
    </source>
</evidence>
<dbReference type="eggNOG" id="ENOG50318B9">
    <property type="taxonomic scope" value="Bacteria"/>
</dbReference>
<evidence type="ECO:0000313" key="1">
    <source>
        <dbReference type="EMBL" id="ENU91973.1"/>
    </source>
</evidence>
<evidence type="ECO:0000313" key="3">
    <source>
        <dbReference type="EMBL" id="WDZ49875.1"/>
    </source>
</evidence>
<dbReference type="Proteomes" id="UP001199528">
    <property type="component" value="Chromosome"/>
</dbReference>
<dbReference type="AlphaFoldDB" id="N8W554"/>
<dbReference type="HOGENOM" id="CLU_148466_0_0_6"/>
<dbReference type="Proteomes" id="UP000013049">
    <property type="component" value="Unassembled WGS sequence"/>
</dbReference>
<dbReference type="RefSeq" id="WP_004772884.1">
    <property type="nucleotide sequence ID" value="NZ_BMDR01000004.1"/>
</dbReference>
<dbReference type="PATRIC" id="fig|1217706.3.peg.2202"/>
<dbReference type="KEGG" id="aviv:LF296_11070"/>
<dbReference type="EMBL" id="APRW01000009">
    <property type="protein sequence ID" value="ENX23020.1"/>
    <property type="molecule type" value="Genomic_DNA"/>
</dbReference>
<evidence type="ECO:0000313" key="4">
    <source>
        <dbReference type="Proteomes" id="UP000013049"/>
    </source>
</evidence>
<gene>
    <name evidence="2" type="ORF">F892_02263</name>
    <name evidence="1" type="ORF">F971_03066</name>
    <name evidence="3" type="ORF">LF296_11070</name>
</gene>
<dbReference type="Proteomes" id="UP000013173">
    <property type="component" value="Unassembled WGS sequence"/>
</dbReference>
<dbReference type="PATRIC" id="fig|1217712.3.peg.2961"/>
<dbReference type="EMBL" id="CP085083">
    <property type="protein sequence ID" value="WDZ49875.1"/>
    <property type="molecule type" value="Genomic_DNA"/>
</dbReference>
<evidence type="ECO:0000313" key="5">
    <source>
        <dbReference type="Proteomes" id="UP000013173"/>
    </source>
</evidence>
<keyword evidence="5" id="KW-1185">Reference proteome</keyword>
<name>N8W554_9GAMM</name>
<organism evidence="1 4">
    <name type="scientific">Acinetobacter vivianii</name>
    <dbReference type="NCBI Taxonomy" id="1776742"/>
    <lineage>
        <taxon>Bacteria</taxon>
        <taxon>Pseudomonadati</taxon>
        <taxon>Pseudomonadota</taxon>
        <taxon>Gammaproteobacteria</taxon>
        <taxon>Moraxellales</taxon>
        <taxon>Moraxellaceae</taxon>
        <taxon>Acinetobacter</taxon>
    </lineage>
</organism>
<reference evidence="3" key="3">
    <citation type="journal article" date="2022" name="Front Environ Sci">
        <title>Complete genome sequence analysis of a novel alkane-degrading bacterial strain, Acinetobacter vivianii KJ-1, and its diesel degradation ability.</title>
        <authorList>
            <person name="Zhang Y."/>
            <person name="Song F."/>
            <person name="Wang J."/>
            <person name="Zhao Q."/>
            <person name="Zheng L."/>
            <person name="Wang Z."/>
            <person name="Zhang X."/>
            <person name="Gao Y."/>
            <person name="Chen G."/>
            <person name="Huang Y."/>
        </authorList>
    </citation>
    <scope>NUCLEOTIDE SEQUENCE</scope>
    <source>
        <strain evidence="3">KJ-1</strain>
    </source>
</reference>
<accession>N9Q9C1</accession>
<protein>
    <submittedName>
        <fullName evidence="1">Uncharacterized protein</fullName>
    </submittedName>
</protein>
<reference evidence="2 5" key="1">
    <citation type="submission" date="2013-02" db="EMBL/GenBank/DDBJ databases">
        <title>The Genome Sequence of Acinetobacter sp. NIPH 2168.</title>
        <authorList>
            <consortium name="The Broad Institute Genome Sequencing Platform"/>
            <consortium name="The Broad Institute Genome Sequencing Center for Infectious Disease"/>
            <person name="Cerqueira G."/>
            <person name="Feldgarden M."/>
            <person name="Courvalin P."/>
            <person name="Perichon B."/>
            <person name="Grillot-Courvalin C."/>
            <person name="Clermont D."/>
            <person name="Rocha E."/>
            <person name="Yoon E.-J."/>
            <person name="Nemec A."/>
            <person name="Walker B."/>
            <person name="Young S.K."/>
            <person name="Zeng Q."/>
            <person name="Gargeya S."/>
            <person name="Fitzgerald M."/>
            <person name="Haas B."/>
            <person name="Abouelleil A."/>
            <person name="Alvarado L."/>
            <person name="Arachchi H.M."/>
            <person name="Berlin A.M."/>
            <person name="Chapman S.B."/>
            <person name="Dewar J."/>
            <person name="Goldberg J."/>
            <person name="Griggs A."/>
            <person name="Gujja S."/>
            <person name="Hansen M."/>
            <person name="Howarth C."/>
            <person name="Imamovic A."/>
            <person name="Larimer J."/>
            <person name="McCowan C."/>
            <person name="Murphy C."/>
            <person name="Neiman D."/>
            <person name="Pearson M."/>
            <person name="Priest M."/>
            <person name="Roberts A."/>
            <person name="Saif S."/>
            <person name="Shea T."/>
            <person name="Sisk P."/>
            <person name="Sykes S."/>
            <person name="Wortman J."/>
            <person name="Nusbaum C."/>
            <person name="Birren B."/>
        </authorList>
    </citation>
    <scope>NUCLEOTIDE SEQUENCE [LARGE SCALE GENOMIC DNA]</scope>
    <source>
        <strain evidence="2 5">NIPH 2168</strain>
    </source>
</reference>
<reference evidence="1 4" key="2">
    <citation type="submission" date="2013-02" db="EMBL/GenBank/DDBJ databases">
        <title>The Genome Sequence of Acinetobacter sp. NIPH 758.</title>
        <authorList>
            <consortium name="The Broad Institute Genome Sequencing Platform"/>
            <consortium name="The Broad Institute Genome Sequencing Center for Infectious Disease"/>
            <person name="Cerqueira G."/>
            <person name="Feldgarden M."/>
            <person name="Courvalin P."/>
            <person name="Perichon B."/>
            <person name="Grillot-Courvalin C."/>
            <person name="Clermont D."/>
            <person name="Rocha E."/>
            <person name="Yoon E.-J."/>
            <person name="Nemec A."/>
            <person name="Walker B."/>
            <person name="Young S.K."/>
            <person name="Zeng Q."/>
            <person name="Gargeya S."/>
            <person name="Fitzgerald M."/>
            <person name="Haas B."/>
            <person name="Abouelleil A."/>
            <person name="Alvarado L."/>
            <person name="Arachchi H.M."/>
            <person name="Berlin A.M."/>
            <person name="Chapman S.B."/>
            <person name="Dewar J."/>
            <person name="Goldberg J."/>
            <person name="Griggs A."/>
            <person name="Gujja S."/>
            <person name="Hansen M."/>
            <person name="Howarth C."/>
            <person name="Imamovic A."/>
            <person name="Larimer J."/>
            <person name="McCowan C."/>
            <person name="Murphy C."/>
            <person name="Neiman D."/>
            <person name="Pearson M."/>
            <person name="Priest M."/>
            <person name="Roberts A."/>
            <person name="Saif S."/>
            <person name="Shea T."/>
            <person name="Sisk P."/>
            <person name="Sykes S."/>
            <person name="Wortman J."/>
            <person name="Nusbaum C."/>
            <person name="Birren B."/>
        </authorList>
    </citation>
    <scope>NUCLEOTIDE SEQUENCE [LARGE SCALE GENOMIC DNA]</scope>
    <source>
        <strain evidence="1 4">NIPH 758</strain>
    </source>
</reference>
<proteinExistence type="predicted"/>
<accession>N8W554</accession>
<dbReference type="EMBL" id="APPC01000018">
    <property type="protein sequence ID" value="ENU91973.1"/>
    <property type="molecule type" value="Genomic_DNA"/>
</dbReference>
<dbReference type="GeneID" id="303683973"/>
<sequence>MSSLEKISIIALIGHLTSLTIENYSIAEKFFTKDFCYIDQQEDKFINMIYFFLENINDRDHNYQITQMKEISDQVHLVHLKNEILIEPQPYHDLLNPQDTFILIIKMIEAQPKISYVIDLKYKDLNPIYSVLNKFT</sequence>